<evidence type="ECO:0000256" key="1">
    <source>
        <dbReference type="ARBA" id="ARBA00004138"/>
    </source>
</evidence>
<keyword evidence="7 10" id="KW-0966">Cell projection</keyword>
<dbReference type="FunFam" id="3.80.10.10:FF:000331">
    <property type="entry name" value="Dynein assembly factor 1, axonemal homolog"/>
    <property type="match status" value="1"/>
</dbReference>
<evidence type="ECO:0000256" key="11">
    <source>
        <dbReference type="SAM" id="MobiDB-lite"/>
    </source>
</evidence>
<feature type="compositionally biased region" description="Basic and acidic residues" evidence="11">
    <location>
        <begin position="105"/>
        <end position="121"/>
    </location>
</feature>
<dbReference type="Pfam" id="PF14580">
    <property type="entry name" value="LRR_9"/>
    <property type="match status" value="1"/>
</dbReference>
<feature type="compositionally biased region" description="Basic and acidic residues" evidence="11">
    <location>
        <begin position="438"/>
        <end position="449"/>
    </location>
</feature>
<dbReference type="PANTHER" id="PTHR45973">
    <property type="entry name" value="PROTEIN PHOSPHATASE 1 REGULATORY SUBUNIT SDS22-RELATED"/>
    <property type="match status" value="1"/>
</dbReference>
<reference evidence="12" key="2">
    <citation type="submission" date="2025-09" db="UniProtKB">
        <authorList>
            <consortium name="Ensembl"/>
        </authorList>
    </citation>
    <scope>IDENTIFICATION</scope>
</reference>
<dbReference type="PANTHER" id="PTHR45973:SF19">
    <property type="entry name" value="DYNEIN AXONEMAL ASSEMBLY FACTOR 1"/>
    <property type="match status" value="1"/>
</dbReference>
<feature type="compositionally biased region" description="Basic and acidic residues" evidence="11">
    <location>
        <begin position="356"/>
        <end position="370"/>
    </location>
</feature>
<dbReference type="Ensembl" id="ENSANIT00000006745.1">
    <property type="protein sequence ID" value="ENSANIP00000006525.1"/>
    <property type="gene ID" value="ENSANIG00000004422.1"/>
</dbReference>
<evidence type="ECO:0000313" key="12">
    <source>
        <dbReference type="Ensembl" id="ENSANIP00000006525.1"/>
    </source>
</evidence>
<dbReference type="SMART" id="SM00365">
    <property type="entry name" value="LRR_SD22"/>
    <property type="match status" value="4"/>
</dbReference>
<proteinExistence type="inferred from homology"/>
<dbReference type="SUPFAM" id="SSF52075">
    <property type="entry name" value="Outer arm dynein light chain 1"/>
    <property type="match status" value="1"/>
</dbReference>
<feature type="compositionally biased region" description="Basic and acidic residues" evidence="11">
    <location>
        <begin position="86"/>
        <end position="98"/>
    </location>
</feature>
<evidence type="ECO:0000256" key="7">
    <source>
        <dbReference type="ARBA" id="ARBA00023273"/>
    </source>
</evidence>
<evidence type="ECO:0000313" key="13">
    <source>
        <dbReference type="Proteomes" id="UP000694541"/>
    </source>
</evidence>
<evidence type="ECO:0000256" key="3">
    <source>
        <dbReference type="ARBA" id="ARBA00022553"/>
    </source>
</evidence>
<reference evidence="12" key="1">
    <citation type="submission" date="2025-08" db="UniProtKB">
        <authorList>
            <consortium name="Ensembl"/>
        </authorList>
    </citation>
    <scope>IDENTIFICATION</scope>
</reference>
<comment type="function">
    <text evidence="9 10">Cilium-specific protein required for the stability of the ciliary architecture. Plays a role in cytoplasmic preassembly of dynein arms. Involved in regulation of microtubule-based cilia and actin-based brush border microvilli.</text>
</comment>
<keyword evidence="3" id="KW-0597">Phosphoprotein</keyword>
<evidence type="ECO:0000256" key="10">
    <source>
        <dbReference type="RuleBase" id="RU364076"/>
    </source>
</evidence>
<keyword evidence="4 10" id="KW-0433">Leucine-rich repeat</keyword>
<feature type="compositionally biased region" description="Low complexity" evidence="11">
    <location>
        <begin position="421"/>
        <end position="431"/>
    </location>
</feature>
<dbReference type="InterPro" id="IPR001611">
    <property type="entry name" value="Leu-rich_rpt"/>
</dbReference>
<organism evidence="12 13">
    <name type="scientific">Accipiter nisus</name>
    <name type="common">Eurasian sparrowhawk</name>
    <dbReference type="NCBI Taxonomy" id="211598"/>
    <lineage>
        <taxon>Eukaryota</taxon>
        <taxon>Metazoa</taxon>
        <taxon>Chordata</taxon>
        <taxon>Craniata</taxon>
        <taxon>Vertebrata</taxon>
        <taxon>Euteleostomi</taxon>
        <taxon>Archelosauria</taxon>
        <taxon>Archosauria</taxon>
        <taxon>Dinosauria</taxon>
        <taxon>Saurischia</taxon>
        <taxon>Theropoda</taxon>
        <taxon>Coelurosauria</taxon>
        <taxon>Aves</taxon>
        <taxon>Neognathae</taxon>
        <taxon>Neoaves</taxon>
        <taxon>Telluraves</taxon>
        <taxon>Accipitrimorphae</taxon>
        <taxon>Accipitriformes</taxon>
        <taxon>Accipitridae</taxon>
        <taxon>Accipitrinae</taxon>
        <taxon>Accipiter</taxon>
    </lineage>
</organism>
<protein>
    <recommendedName>
        <fullName evidence="8 10">Dynein axonemal assembly factor 1</fullName>
    </recommendedName>
</protein>
<comment type="subcellular location">
    <subcellularLocation>
        <location evidence="1 10">Cell projection</location>
        <location evidence="1 10">Cilium</location>
    </subcellularLocation>
</comment>
<dbReference type="GO" id="GO:0070840">
    <property type="term" value="F:dynein complex binding"/>
    <property type="evidence" value="ECO:0007669"/>
    <property type="project" value="UniProtKB-UniRule"/>
</dbReference>
<dbReference type="FunFam" id="3.80.10.10:FF:000166">
    <property type="entry name" value="Dynein assembly factor 1, axonemal"/>
    <property type="match status" value="1"/>
</dbReference>
<dbReference type="Proteomes" id="UP000694541">
    <property type="component" value="Unplaced"/>
</dbReference>
<dbReference type="GO" id="GO:0035082">
    <property type="term" value="P:axoneme assembly"/>
    <property type="evidence" value="ECO:0007669"/>
    <property type="project" value="TreeGrafter"/>
</dbReference>
<evidence type="ECO:0000256" key="5">
    <source>
        <dbReference type="ARBA" id="ARBA00022737"/>
    </source>
</evidence>
<keyword evidence="5 10" id="KW-0677">Repeat</keyword>
<feature type="region of interest" description="Disordered" evidence="11">
    <location>
        <begin position="659"/>
        <end position="706"/>
    </location>
</feature>
<feature type="compositionally biased region" description="Basic and acidic residues" evidence="11">
    <location>
        <begin position="380"/>
        <end position="397"/>
    </location>
</feature>
<dbReference type="GO" id="GO:0005930">
    <property type="term" value="C:axoneme"/>
    <property type="evidence" value="ECO:0007669"/>
    <property type="project" value="TreeGrafter"/>
</dbReference>
<evidence type="ECO:0000256" key="8">
    <source>
        <dbReference type="ARBA" id="ARBA00024429"/>
    </source>
</evidence>
<sequence>MQSQIGDWDKGLGREVAPQEASGESLNDTRNEDAQTENEGNSVNKVYRLQVQLEGAEQESEEKSIENVINQEQSKDSLNEYSTGDSSRRVQKDVKTQEKAVNCMSREDQQNEQKSDGDHKSVTSSFNQRAEEKRGCVRMTKKILQDICKQQKLYLTPYLNDTLYLHYKGFDRLENLEEYTGLKCLWLECNGLTKIENLEALTELRCLYLQLNLINKIENLEPLQKLDSLNISNNYIKTIENLSCLKVLQTLQIAHNKLQTVEDIQHLQECPSISVLDLSHNNLIDPSIINILETMPNLHVLNLMGNQVIKKIANYRKTLIVRLKLLTYLDDRPVFPKDRACAEAWAIGGLEAEKAEREKWETRERKKIQDSIDALAANRQKAEEKRRQKYMEERDGSAKCGNGDATDILEGAPANSDDSDGNSNTSETSNISEEEETQEKTEKFRNESFDAHDEVVTLLPNRGDNTDFTSGNIPARIQEDAQESNSYKHSNFNNKTDDLPREKAATEKVLAKLNDYAEIEQIKLETQEKLYLDELPDLEDIDVNEFTPEEEIFVQKQEYHPKIEIISEMTNDSDSALEENNKGTFENSVGGEVPTAIFSNVYKIHKEHEKEHLRPLVESFFTEPANSERYLETKDKQATLSKPLIQEVVTEPKDNLLWSPICNRPDDPSPWEEDGNGRDGEVQCLVEGEGCPHKAQDDKDSESRLD</sequence>
<feature type="region of interest" description="Disordered" evidence="11">
    <location>
        <begin position="1"/>
        <end position="127"/>
    </location>
</feature>
<comment type="similarity">
    <text evidence="2 10">Belongs to the DNAAF1 family.</text>
</comment>
<evidence type="ECO:0000256" key="4">
    <source>
        <dbReference type="ARBA" id="ARBA00022614"/>
    </source>
</evidence>
<feature type="compositionally biased region" description="Basic and acidic residues" evidence="11">
    <location>
        <begin position="690"/>
        <end position="706"/>
    </location>
</feature>
<evidence type="ECO:0000256" key="2">
    <source>
        <dbReference type="ARBA" id="ARBA00006453"/>
    </source>
</evidence>
<name>A0A8B9MC09_9AVES</name>
<evidence type="ECO:0000256" key="9">
    <source>
        <dbReference type="ARBA" id="ARBA00046066"/>
    </source>
</evidence>
<dbReference type="InterPro" id="IPR050576">
    <property type="entry name" value="Cilia_flagella_integrity"/>
</dbReference>
<evidence type="ECO:0000256" key="6">
    <source>
        <dbReference type="ARBA" id="ARBA00023069"/>
    </source>
</evidence>
<feature type="region of interest" description="Disordered" evidence="11">
    <location>
        <begin position="356"/>
        <end position="449"/>
    </location>
</feature>
<keyword evidence="13" id="KW-1185">Reference proteome</keyword>
<dbReference type="AlphaFoldDB" id="A0A8B9MC09"/>
<accession>A0A8B9MC09</accession>
<dbReference type="PROSITE" id="PS51450">
    <property type="entry name" value="LRR"/>
    <property type="match status" value="4"/>
</dbReference>
<keyword evidence="6 10" id="KW-0969">Cilium</keyword>
<dbReference type="Gene3D" id="3.80.10.10">
    <property type="entry name" value="Ribonuclease Inhibitor"/>
    <property type="match status" value="2"/>
</dbReference>
<dbReference type="InterPro" id="IPR032675">
    <property type="entry name" value="LRR_dom_sf"/>
</dbReference>